<reference evidence="2" key="1">
    <citation type="journal article" date="2022" name="Mol. Ecol. Resour.">
        <title>The genomes of chicory, endive, great burdock and yacon provide insights into Asteraceae palaeo-polyploidization history and plant inulin production.</title>
        <authorList>
            <person name="Fan W."/>
            <person name="Wang S."/>
            <person name="Wang H."/>
            <person name="Wang A."/>
            <person name="Jiang F."/>
            <person name="Liu H."/>
            <person name="Zhao H."/>
            <person name="Xu D."/>
            <person name="Zhang Y."/>
        </authorList>
    </citation>
    <scope>NUCLEOTIDE SEQUENCE [LARGE SCALE GENOMIC DNA]</scope>
    <source>
        <strain evidence="2">cv. Yunnan</strain>
    </source>
</reference>
<reference evidence="1 2" key="2">
    <citation type="journal article" date="2022" name="Mol. Ecol. Resour.">
        <title>The genomes of chicory, endive, great burdock and yacon provide insights into Asteraceae paleo-polyploidization history and plant inulin production.</title>
        <authorList>
            <person name="Fan W."/>
            <person name="Wang S."/>
            <person name="Wang H."/>
            <person name="Wang A."/>
            <person name="Jiang F."/>
            <person name="Liu H."/>
            <person name="Zhao H."/>
            <person name="Xu D."/>
            <person name="Zhang Y."/>
        </authorList>
    </citation>
    <scope>NUCLEOTIDE SEQUENCE [LARGE SCALE GENOMIC DNA]</scope>
    <source>
        <strain evidence="2">cv. Yunnan</strain>
        <tissue evidence="1">Leaves</tissue>
    </source>
</reference>
<accession>A0ACB9EQY4</accession>
<protein>
    <submittedName>
        <fullName evidence="1">Uncharacterized protein</fullName>
    </submittedName>
</protein>
<proteinExistence type="predicted"/>
<keyword evidence="2" id="KW-1185">Reference proteome</keyword>
<name>A0ACB9EQY4_9ASTR</name>
<dbReference type="EMBL" id="CM042034">
    <property type="protein sequence ID" value="KAI3761023.1"/>
    <property type="molecule type" value="Genomic_DNA"/>
</dbReference>
<gene>
    <name evidence="1" type="ORF">L1987_51428</name>
</gene>
<dbReference type="Proteomes" id="UP001056120">
    <property type="component" value="Linkage Group LG17"/>
</dbReference>
<comment type="caution">
    <text evidence="1">The sequence shown here is derived from an EMBL/GenBank/DDBJ whole genome shotgun (WGS) entry which is preliminary data.</text>
</comment>
<sequence length="348" mass="37505">MDTPARGRQWGVLMEKAIEMWLLRPRVTVARFIDDKGVWSNHLSLATLWDGQVVPFDRIAGLKNVGARIEESIDLVWRNTSFSVWVTEELCSWVPSFEDDSSESLGSSNSDSVLVGEEAEIEMEEGEFVKPDAEELIAGKEVEQDPVDQLPEVERVGCSSGDGVEVHGDGGINDLHGELNPELITKNNGGIGVTSVAVPNSSLLFSSAIFSEKACSSVGPSSKLGLNQTPLPKKRPRCLRSPQSSESQHGPAGFKPVIMSGEVPDLNAPLRNQAPISSERLCPLDASSEEILNSHSDPELGRGRGPGAINEEVLHTIQVGESIRVELVGYGGMIADAIEGEGGRINFQ</sequence>
<evidence type="ECO:0000313" key="2">
    <source>
        <dbReference type="Proteomes" id="UP001056120"/>
    </source>
</evidence>
<organism evidence="1 2">
    <name type="scientific">Smallanthus sonchifolius</name>
    <dbReference type="NCBI Taxonomy" id="185202"/>
    <lineage>
        <taxon>Eukaryota</taxon>
        <taxon>Viridiplantae</taxon>
        <taxon>Streptophyta</taxon>
        <taxon>Embryophyta</taxon>
        <taxon>Tracheophyta</taxon>
        <taxon>Spermatophyta</taxon>
        <taxon>Magnoliopsida</taxon>
        <taxon>eudicotyledons</taxon>
        <taxon>Gunneridae</taxon>
        <taxon>Pentapetalae</taxon>
        <taxon>asterids</taxon>
        <taxon>campanulids</taxon>
        <taxon>Asterales</taxon>
        <taxon>Asteraceae</taxon>
        <taxon>Asteroideae</taxon>
        <taxon>Heliantheae alliance</taxon>
        <taxon>Millerieae</taxon>
        <taxon>Smallanthus</taxon>
    </lineage>
</organism>
<evidence type="ECO:0000313" key="1">
    <source>
        <dbReference type="EMBL" id="KAI3761023.1"/>
    </source>
</evidence>